<dbReference type="Pfam" id="PF11185">
    <property type="entry name" value="DUF2971"/>
    <property type="match status" value="1"/>
</dbReference>
<dbReference type="Proteomes" id="UP000283872">
    <property type="component" value="Unassembled WGS sequence"/>
</dbReference>
<dbReference type="EMBL" id="QRVA01000027">
    <property type="protein sequence ID" value="RGS14373.1"/>
    <property type="molecule type" value="Genomic_DNA"/>
</dbReference>
<reference evidence="1 2" key="1">
    <citation type="submission" date="2018-08" db="EMBL/GenBank/DDBJ databases">
        <title>A genome reference for cultivated species of the human gut microbiota.</title>
        <authorList>
            <person name="Zou Y."/>
            <person name="Xue W."/>
            <person name="Luo G."/>
        </authorList>
    </citation>
    <scope>NUCLEOTIDE SEQUENCE [LARGE SCALE GENOMIC DNA]</scope>
    <source>
        <strain evidence="1 2">AF24-12</strain>
    </source>
</reference>
<proteinExistence type="predicted"/>
<comment type="caution">
    <text evidence="1">The sequence shown here is derived from an EMBL/GenBank/DDBJ whole genome shotgun (WGS) entry which is preliminary data.</text>
</comment>
<name>A0A412HDD2_9BACT</name>
<dbReference type="AlphaFoldDB" id="A0A412HDD2"/>
<dbReference type="RefSeq" id="WP_118085998.1">
    <property type="nucleotide sequence ID" value="NZ_QRVA01000027.1"/>
</dbReference>
<evidence type="ECO:0000313" key="2">
    <source>
        <dbReference type="Proteomes" id="UP000283872"/>
    </source>
</evidence>
<organism evidence="1 2">
    <name type="scientific">Segatella copri</name>
    <dbReference type="NCBI Taxonomy" id="165179"/>
    <lineage>
        <taxon>Bacteria</taxon>
        <taxon>Pseudomonadati</taxon>
        <taxon>Bacteroidota</taxon>
        <taxon>Bacteroidia</taxon>
        <taxon>Bacteroidales</taxon>
        <taxon>Prevotellaceae</taxon>
        <taxon>Segatella</taxon>
    </lineage>
</organism>
<dbReference type="InterPro" id="IPR021352">
    <property type="entry name" value="DUF2971"/>
</dbReference>
<protein>
    <submittedName>
        <fullName evidence="1">DUF2971 domain-containing protein</fullName>
    </submittedName>
</protein>
<gene>
    <name evidence="1" type="ORF">DWY11_10680</name>
</gene>
<sequence length="536" mass="63252">MEKKDMKETLYMLGLDKDTKKVVLDTYLLRKYMFQKELDSFLSENKDEINANEFRRRGFSDIVDEIPVFRGHDFDVKNAPKIADNCVISKSKIQNRLMLLRIYNTIGNCFDKYQFMYENWDVAVKEQERLNSQLKSYYELISAVREKFCDNDILEIIEDFSFKHIMQLTSVVRLDGRAFCNISVNLIGGCIGVKRINTRFDKVKKSLAVCSRIDLMYQEYGKNIYNCDLTKDEALSKLFSLPTNFDKVVGCIKKKVQEIVNKEIKLNDICYDWARDCYYLNDKVESTLFPEFVVEDSTEEVLAKYCCLSTLLKTLDTGKMRLNSIVSMNDRTEVDYLSEYTRNFKETEEDKDDKYFFADKKFITSFTDSIDDLNMWRFYGEDAKGVCMIFKKTNKESVVKKVKYIDKNNEVFSKIQKINHELEKENIRFRFRILDNNSLFIKPSDFKIEKEHRLFVSSKEPHGWYSTDKSIITPYIELNLLGHNGDEREYPFVLEEIMLGPEMKHQDINRCQIKNLLMSRRSTIKISISSIPSYRS</sequence>
<evidence type="ECO:0000313" key="1">
    <source>
        <dbReference type="EMBL" id="RGS14373.1"/>
    </source>
</evidence>
<accession>A0A412HDD2</accession>